<organism evidence="3 4">
    <name type="scientific">Actinidia rufa</name>
    <dbReference type="NCBI Taxonomy" id="165716"/>
    <lineage>
        <taxon>Eukaryota</taxon>
        <taxon>Viridiplantae</taxon>
        <taxon>Streptophyta</taxon>
        <taxon>Embryophyta</taxon>
        <taxon>Tracheophyta</taxon>
        <taxon>Spermatophyta</taxon>
        <taxon>Magnoliopsida</taxon>
        <taxon>eudicotyledons</taxon>
        <taxon>Gunneridae</taxon>
        <taxon>Pentapetalae</taxon>
        <taxon>asterids</taxon>
        <taxon>Ericales</taxon>
        <taxon>Actinidiaceae</taxon>
        <taxon>Actinidia</taxon>
    </lineage>
</organism>
<accession>A0A7J0G2A3</accession>
<dbReference type="FunFam" id="3.40.50.300:FF:000927">
    <property type="entry name" value="Septum-promoting GTP-binding protein 1"/>
    <property type="match status" value="1"/>
</dbReference>
<name>A0A7J0G2A3_9ERIC</name>
<dbReference type="Pfam" id="PF00071">
    <property type="entry name" value="Ras"/>
    <property type="match status" value="1"/>
</dbReference>
<dbReference type="AlphaFoldDB" id="A0A7J0G2A3"/>
<dbReference type="GO" id="GO:0005525">
    <property type="term" value="F:GTP binding"/>
    <property type="evidence" value="ECO:0007669"/>
    <property type="project" value="InterPro"/>
</dbReference>
<evidence type="ECO:0000256" key="1">
    <source>
        <dbReference type="ARBA" id="ARBA00022741"/>
    </source>
</evidence>
<feature type="region of interest" description="Disordered" evidence="2">
    <location>
        <begin position="70"/>
        <end position="102"/>
    </location>
</feature>
<dbReference type="InterPro" id="IPR027417">
    <property type="entry name" value="P-loop_NTPase"/>
</dbReference>
<dbReference type="OrthoDB" id="6585768at2759"/>
<dbReference type="InterPro" id="IPR001806">
    <property type="entry name" value="Small_GTPase"/>
</dbReference>
<proteinExistence type="predicted"/>
<reference evidence="3 4" key="1">
    <citation type="submission" date="2019-07" db="EMBL/GenBank/DDBJ databases">
        <title>De Novo Assembly of kiwifruit Actinidia rufa.</title>
        <authorList>
            <person name="Sugita-Konishi S."/>
            <person name="Sato K."/>
            <person name="Mori E."/>
            <person name="Abe Y."/>
            <person name="Kisaki G."/>
            <person name="Hamano K."/>
            <person name="Suezawa K."/>
            <person name="Otani M."/>
            <person name="Fukuda T."/>
            <person name="Manabe T."/>
            <person name="Gomi K."/>
            <person name="Tabuchi M."/>
            <person name="Akimitsu K."/>
            <person name="Kataoka I."/>
        </authorList>
    </citation>
    <scope>NUCLEOTIDE SEQUENCE [LARGE SCALE GENOMIC DNA]</scope>
    <source>
        <strain evidence="4">cv. Fuchu</strain>
    </source>
</reference>
<sequence>MADARSVTLTEVRHVPNLRKNLILLGARCKDAALRASGGIPEFPRETRRCCGKEDWRAIPIGGNVQIGGATVRHGSSGISKKSGQRKQSLHRGTQASAGVPRGSRVVQERRELLGYVRKSGQTRVMQPVQDVIEKLREGDQVNFEKLYSEGTQLCRKIVHANVRRSILERGVDFPAILSVYLGENPRLLPRAADSVPAAVSPGIFSLGEIKYVGDEQEKRSLEMKGLNLMDKTLLVQGARIAFRLWDVGGDHRSMDQVPIACKDAVAILFMFDLTSRCTLNSVIGWYNQARKWNQTAIPILIGTKFDDFVQLPPDVQWTIVTQARAYARAMNATLFFSSSTHNINVNKIFKFIMAKLFNLPWTVERNLTLGEPTIDF</sequence>
<keyword evidence="4" id="KW-1185">Reference proteome</keyword>
<evidence type="ECO:0000313" key="4">
    <source>
        <dbReference type="Proteomes" id="UP000585474"/>
    </source>
</evidence>
<keyword evidence="1" id="KW-0547">Nucleotide-binding</keyword>
<dbReference type="GO" id="GO:0003924">
    <property type="term" value="F:GTPase activity"/>
    <property type="evidence" value="ECO:0007669"/>
    <property type="project" value="InterPro"/>
</dbReference>
<evidence type="ECO:0000313" key="3">
    <source>
        <dbReference type="EMBL" id="GFZ04902.1"/>
    </source>
</evidence>
<dbReference type="EMBL" id="BJWL01000017">
    <property type="protein sequence ID" value="GFZ04902.1"/>
    <property type="molecule type" value="Genomic_DNA"/>
</dbReference>
<gene>
    <name evidence="3" type="ORF">Acr_17g0004740</name>
</gene>
<comment type="caution">
    <text evidence="3">The sequence shown here is derived from an EMBL/GenBank/DDBJ whole genome shotgun (WGS) entry which is preliminary data.</text>
</comment>
<dbReference type="SUPFAM" id="SSF52540">
    <property type="entry name" value="P-loop containing nucleoside triphosphate hydrolases"/>
    <property type="match status" value="1"/>
</dbReference>
<dbReference type="PANTHER" id="PTHR47978">
    <property type="match status" value="1"/>
</dbReference>
<evidence type="ECO:0000256" key="2">
    <source>
        <dbReference type="SAM" id="MobiDB-lite"/>
    </source>
</evidence>
<dbReference type="Proteomes" id="UP000585474">
    <property type="component" value="Unassembled WGS sequence"/>
</dbReference>
<dbReference type="Gene3D" id="3.40.50.300">
    <property type="entry name" value="P-loop containing nucleotide triphosphate hydrolases"/>
    <property type="match status" value="1"/>
</dbReference>
<protein>
    <submittedName>
        <fullName evidence="3">Ras-related small GTP-binding family protein</fullName>
    </submittedName>
</protein>